<keyword evidence="1" id="KW-0479">Metal-binding</keyword>
<evidence type="ECO:0000313" key="6">
    <source>
        <dbReference type="EMBL" id="MDI9859851.1"/>
    </source>
</evidence>
<dbReference type="Pfam" id="PF12171">
    <property type="entry name" value="zf-C2H2_jaz"/>
    <property type="match status" value="1"/>
</dbReference>
<keyword evidence="3" id="KW-0862">Zinc</keyword>
<gene>
    <name evidence="6" type="ORF">QM524_11580</name>
</gene>
<name>A0ABT6Y8J8_9BACT</name>
<keyword evidence="2" id="KW-0863">Zinc-finger</keyword>
<accession>A0ABT6Y8J8</accession>
<evidence type="ECO:0000313" key="7">
    <source>
        <dbReference type="Proteomes" id="UP001236507"/>
    </source>
</evidence>
<keyword evidence="7" id="KW-1185">Reference proteome</keyword>
<feature type="domain" description="Zinc finger double-stranded RNA binding" evidence="5">
    <location>
        <begin position="75"/>
        <end position="95"/>
    </location>
</feature>
<dbReference type="EMBL" id="JASHIF010000009">
    <property type="protein sequence ID" value="MDI9859851.1"/>
    <property type="molecule type" value="Genomic_DNA"/>
</dbReference>
<feature type="region of interest" description="Disordered" evidence="4">
    <location>
        <begin position="79"/>
        <end position="107"/>
    </location>
</feature>
<dbReference type="RefSeq" id="WP_283344714.1">
    <property type="nucleotide sequence ID" value="NZ_JASHIF010000009.1"/>
</dbReference>
<evidence type="ECO:0000259" key="5">
    <source>
        <dbReference type="Pfam" id="PF12171"/>
    </source>
</evidence>
<proteinExistence type="predicted"/>
<comment type="caution">
    <text evidence="6">The sequence shown here is derived from an EMBL/GenBank/DDBJ whole genome shotgun (WGS) entry which is preliminary data.</text>
</comment>
<protein>
    <recommendedName>
        <fullName evidence="5">Zinc finger double-stranded RNA binding domain-containing protein</fullName>
    </recommendedName>
</protein>
<evidence type="ECO:0000256" key="3">
    <source>
        <dbReference type="ARBA" id="ARBA00022833"/>
    </source>
</evidence>
<dbReference type="Proteomes" id="UP001236507">
    <property type="component" value="Unassembled WGS sequence"/>
</dbReference>
<evidence type="ECO:0000256" key="4">
    <source>
        <dbReference type="SAM" id="MobiDB-lite"/>
    </source>
</evidence>
<reference evidence="6 7" key="1">
    <citation type="submission" date="2023-05" db="EMBL/GenBank/DDBJ databases">
        <title>Novel species of genus Flectobacillus isolated from stream in China.</title>
        <authorList>
            <person name="Lu H."/>
        </authorList>
    </citation>
    <scope>NUCLEOTIDE SEQUENCE [LARGE SCALE GENOMIC DNA]</scope>
    <source>
        <strain evidence="6 7">KCTC 42575</strain>
    </source>
</reference>
<dbReference type="InterPro" id="IPR022755">
    <property type="entry name" value="Znf_C2H2_jaz"/>
</dbReference>
<feature type="compositionally biased region" description="Basic and acidic residues" evidence="4">
    <location>
        <begin position="97"/>
        <end position="107"/>
    </location>
</feature>
<sequence length="107" mass="12441">MTNNLPARVKFLQKYLDELQTTSYRKSVLLLMLTQAEGIVREIKQDLGHIPPEPTYEPKTPEHLEKYTFKAKTCCGKTFHTPQSWAGHLNSSKHRKKDEDKKRSNSK</sequence>
<evidence type="ECO:0000256" key="2">
    <source>
        <dbReference type="ARBA" id="ARBA00022771"/>
    </source>
</evidence>
<evidence type="ECO:0000256" key="1">
    <source>
        <dbReference type="ARBA" id="ARBA00022723"/>
    </source>
</evidence>
<organism evidence="6 7">
    <name type="scientific">Flectobacillus roseus</name>
    <dbReference type="NCBI Taxonomy" id="502259"/>
    <lineage>
        <taxon>Bacteria</taxon>
        <taxon>Pseudomonadati</taxon>
        <taxon>Bacteroidota</taxon>
        <taxon>Cytophagia</taxon>
        <taxon>Cytophagales</taxon>
        <taxon>Flectobacillaceae</taxon>
        <taxon>Flectobacillus</taxon>
    </lineage>
</organism>